<protein>
    <submittedName>
        <fullName evidence="1">Uncharacterized protein</fullName>
    </submittedName>
</protein>
<evidence type="ECO:0000313" key="2">
    <source>
        <dbReference type="Proteomes" id="UP000053586"/>
    </source>
</evidence>
<organism evidence="1 2">
    <name type="scientific">Glaciecola punicea ACAM 611</name>
    <dbReference type="NCBI Taxonomy" id="1121923"/>
    <lineage>
        <taxon>Bacteria</taxon>
        <taxon>Pseudomonadati</taxon>
        <taxon>Pseudomonadota</taxon>
        <taxon>Gammaproteobacteria</taxon>
        <taxon>Alteromonadales</taxon>
        <taxon>Alteromonadaceae</taxon>
        <taxon>Glaciecola</taxon>
    </lineage>
</organism>
<proteinExistence type="predicted"/>
<reference evidence="1 2" key="2">
    <citation type="journal article" date="2017" name="Antonie Van Leeuwenhoek">
        <title>Rhizobium rhizosphaerae sp. nov., a novel species isolated from rice rhizosphere.</title>
        <authorList>
            <person name="Zhao J.J."/>
            <person name="Zhang J."/>
            <person name="Zhang R.J."/>
            <person name="Zhang C.W."/>
            <person name="Yin H.Q."/>
            <person name="Zhang X.X."/>
        </authorList>
    </citation>
    <scope>NUCLEOTIDE SEQUENCE [LARGE SCALE GENOMIC DNA]</scope>
    <source>
        <strain evidence="1 2">ACAM 611</strain>
    </source>
</reference>
<reference evidence="1 2" key="1">
    <citation type="journal article" date="2012" name="J. Bacteriol.">
        <title>Genome sequence of proteorhodopsin-containing sea ice bacterium Glaciecola punicea ACAM 611T.</title>
        <authorList>
            <person name="Qin Q.-L."/>
            <person name="Xie B.-B."/>
            <person name="Shu Y.-L."/>
            <person name="Rong J.-C."/>
            <person name="Zhao D.-L."/>
            <person name="Zhang X.-Y."/>
            <person name="Chen X.-L."/>
            <person name="Zhou B.-C."/>
            <person name="Zhanga Y.-Z."/>
        </authorList>
    </citation>
    <scope>NUCLEOTIDE SEQUENCE [LARGE SCALE GENOMIC DNA]</scope>
    <source>
        <strain evidence="1 2">ACAM 611</strain>
    </source>
</reference>
<accession>H5TEJ2</accession>
<name>H5TEJ2_9ALTE</name>
<dbReference type="Proteomes" id="UP000053586">
    <property type="component" value="Unassembled WGS sequence"/>
</dbReference>
<dbReference type="EMBL" id="BAET01000031">
    <property type="protein sequence ID" value="GAB56719.1"/>
    <property type="molecule type" value="Genomic_DNA"/>
</dbReference>
<keyword evidence="2" id="KW-1185">Reference proteome</keyword>
<comment type="caution">
    <text evidence="1">The sequence shown here is derived from an EMBL/GenBank/DDBJ whole genome shotgun (WGS) entry which is preliminary data.</text>
</comment>
<evidence type="ECO:0000313" key="1">
    <source>
        <dbReference type="EMBL" id="GAB56719.1"/>
    </source>
</evidence>
<sequence>MSEPAILAEVMKLNSTNSTNRIDTFCLRLGKDLLFSIAAVDNNGNVALKFNFCCNKLNFY</sequence>
<gene>
    <name evidence="1" type="ORF">GPUN_2604</name>
</gene>
<dbReference type="AlphaFoldDB" id="H5TEJ2"/>